<dbReference type="Proteomes" id="UP000034076">
    <property type="component" value="Unassembled WGS sequence"/>
</dbReference>
<dbReference type="GO" id="GO:0030313">
    <property type="term" value="C:cell envelope"/>
    <property type="evidence" value="ECO:0007669"/>
    <property type="project" value="UniProtKB-SubCell"/>
</dbReference>
<dbReference type="PROSITE" id="PS51257">
    <property type="entry name" value="PROKAR_LIPOPROTEIN"/>
    <property type="match status" value="1"/>
</dbReference>
<dbReference type="InterPro" id="IPR028082">
    <property type="entry name" value="Peripla_BP_I"/>
</dbReference>
<dbReference type="GO" id="GO:0030246">
    <property type="term" value="F:carbohydrate binding"/>
    <property type="evidence" value="ECO:0007669"/>
    <property type="project" value="UniProtKB-ARBA"/>
</dbReference>
<evidence type="ECO:0000256" key="2">
    <source>
        <dbReference type="ARBA" id="ARBA00007639"/>
    </source>
</evidence>
<dbReference type="Pfam" id="PF13407">
    <property type="entry name" value="Peripla_BP_4"/>
    <property type="match status" value="1"/>
</dbReference>
<feature type="signal peptide" evidence="4">
    <location>
        <begin position="1"/>
        <end position="28"/>
    </location>
</feature>
<comment type="similarity">
    <text evidence="2">Belongs to the bacterial solute-binding protein 2 family.</text>
</comment>
<organism evidence="6 7">
    <name type="scientific">Christensenella hongkongensis</name>
    <dbReference type="NCBI Taxonomy" id="270498"/>
    <lineage>
        <taxon>Bacteria</taxon>
        <taxon>Bacillati</taxon>
        <taxon>Bacillota</taxon>
        <taxon>Clostridia</taxon>
        <taxon>Christensenellales</taxon>
        <taxon>Christensenellaceae</taxon>
        <taxon>Christensenella</taxon>
    </lineage>
</organism>
<dbReference type="EMBL" id="LAYJ01000133">
    <property type="protein sequence ID" value="KKI49471.1"/>
    <property type="molecule type" value="Genomic_DNA"/>
</dbReference>
<sequence>MSKKILVVFAVILTVAMLAVGCSGQPAASTSPSAEASASVEASAAASESAEASKPASGDKIKIGFSQATMAGPFYVSEVDAAKAAAEAAGVELVVADANEDVAKQNQDVLDMIQSGIQVLILNAVDPDGVAPSLEACKNAGIPIVTEDRFVNGDVDCVVGRDNQEMGKLVGEQIVEALGGKGQAKGKVLEVMGSGGDRVQEARSAGFHEAVDAEPGITVVQTPYCDYDRSKAATATQDMIQSNPDIDVVYGHNDDMGLGALGVCLDNGMDNVLGSGVDGLMEAVQSIIDGKYIATAANDPQKMGQVALEQALKIAKGETVEANVDCGTVLVNKDNANDYYDDSIMFVHQAD</sequence>
<dbReference type="AlphaFoldDB" id="A0A0M2NES3"/>
<evidence type="ECO:0000313" key="6">
    <source>
        <dbReference type="EMBL" id="KKI49471.1"/>
    </source>
</evidence>
<keyword evidence="3 4" id="KW-0732">Signal</keyword>
<dbReference type="OrthoDB" id="9769193at2"/>
<proteinExistence type="inferred from homology"/>
<evidence type="ECO:0000256" key="3">
    <source>
        <dbReference type="ARBA" id="ARBA00022729"/>
    </source>
</evidence>
<evidence type="ECO:0000313" key="7">
    <source>
        <dbReference type="Proteomes" id="UP000034076"/>
    </source>
</evidence>
<comment type="caution">
    <text evidence="6">The sequence shown here is derived from an EMBL/GenBank/DDBJ whole genome shotgun (WGS) entry which is preliminary data.</text>
</comment>
<evidence type="ECO:0000259" key="5">
    <source>
        <dbReference type="Pfam" id="PF13407"/>
    </source>
</evidence>
<evidence type="ECO:0000256" key="4">
    <source>
        <dbReference type="SAM" id="SignalP"/>
    </source>
</evidence>
<dbReference type="SUPFAM" id="SSF53822">
    <property type="entry name" value="Periplasmic binding protein-like I"/>
    <property type="match status" value="1"/>
</dbReference>
<dbReference type="STRING" id="270498.CHK_3049"/>
<feature type="chain" id="PRO_5038959282" evidence="4">
    <location>
        <begin position="29"/>
        <end position="351"/>
    </location>
</feature>
<dbReference type="PANTHER" id="PTHR46847">
    <property type="entry name" value="D-ALLOSE-BINDING PERIPLASMIC PROTEIN-RELATED"/>
    <property type="match status" value="1"/>
</dbReference>
<dbReference type="Gene3D" id="3.40.50.2300">
    <property type="match status" value="2"/>
</dbReference>
<gene>
    <name evidence="6" type="ORF">CHK_3049</name>
</gene>
<accession>A0A0M2NES3</accession>
<keyword evidence="7" id="KW-1185">Reference proteome</keyword>
<dbReference type="RefSeq" id="WP_082103603.1">
    <property type="nucleotide sequence ID" value="NZ_LAYJ01000133.1"/>
</dbReference>
<feature type="domain" description="Periplasmic binding protein" evidence="5">
    <location>
        <begin position="63"/>
        <end position="318"/>
    </location>
</feature>
<evidence type="ECO:0000256" key="1">
    <source>
        <dbReference type="ARBA" id="ARBA00004196"/>
    </source>
</evidence>
<protein>
    <submittedName>
        <fullName evidence="6">Ribose ABC transport system, periplasmic ribose-binding protein RbsB</fullName>
    </submittedName>
</protein>
<name>A0A0M2NES3_9FIRM</name>
<dbReference type="InterPro" id="IPR025997">
    <property type="entry name" value="SBP_2_dom"/>
</dbReference>
<comment type="subcellular location">
    <subcellularLocation>
        <location evidence="1">Cell envelope</location>
    </subcellularLocation>
</comment>
<reference evidence="6 7" key="1">
    <citation type="submission" date="2015-04" db="EMBL/GenBank/DDBJ databases">
        <title>Draft genome sequence of bacteremic isolate Catabacter hongkongensis type strain HKU16T.</title>
        <authorList>
            <person name="Lau S.K."/>
            <person name="Teng J.L."/>
            <person name="Huang Y."/>
            <person name="Curreem S.O."/>
            <person name="Tsui S.K."/>
            <person name="Woo P.C."/>
        </authorList>
    </citation>
    <scope>NUCLEOTIDE SEQUENCE [LARGE SCALE GENOMIC DNA]</scope>
    <source>
        <strain evidence="6 7">HKU16</strain>
    </source>
</reference>
<dbReference type="PANTHER" id="PTHR46847:SF1">
    <property type="entry name" value="D-ALLOSE-BINDING PERIPLASMIC PROTEIN-RELATED"/>
    <property type="match status" value="1"/>
</dbReference>